<protein>
    <recommendedName>
        <fullName evidence="5">DUF4203 domain-containing protein</fullName>
    </recommendedName>
</protein>
<feature type="compositionally biased region" description="Low complexity" evidence="1">
    <location>
        <begin position="441"/>
        <end position="450"/>
    </location>
</feature>
<feature type="compositionally biased region" description="Basic and acidic residues" evidence="1">
    <location>
        <begin position="681"/>
        <end position="696"/>
    </location>
</feature>
<reference evidence="3 4" key="1">
    <citation type="submission" date="2019-01" db="EMBL/GenBank/DDBJ databases">
        <title>Draft genome sequence of Psathyrella aberdarensis IHI B618.</title>
        <authorList>
            <person name="Buettner E."/>
            <person name="Kellner H."/>
        </authorList>
    </citation>
    <scope>NUCLEOTIDE SEQUENCE [LARGE SCALE GENOMIC DNA]</scope>
    <source>
        <strain evidence="3 4">IHI B618</strain>
    </source>
</reference>
<feature type="compositionally biased region" description="Pro residues" evidence="1">
    <location>
        <begin position="635"/>
        <end position="645"/>
    </location>
</feature>
<feature type="transmembrane region" description="Helical" evidence="2">
    <location>
        <begin position="135"/>
        <end position="157"/>
    </location>
</feature>
<feature type="transmembrane region" description="Helical" evidence="2">
    <location>
        <begin position="110"/>
        <end position="128"/>
    </location>
</feature>
<dbReference type="AlphaFoldDB" id="A0A4Q2D690"/>
<dbReference type="Proteomes" id="UP000290288">
    <property type="component" value="Unassembled WGS sequence"/>
</dbReference>
<feature type="compositionally biased region" description="Basic residues" evidence="1">
    <location>
        <begin position="421"/>
        <end position="436"/>
    </location>
</feature>
<feature type="compositionally biased region" description="Basic residues" evidence="1">
    <location>
        <begin position="611"/>
        <end position="620"/>
    </location>
</feature>
<feature type="compositionally biased region" description="Polar residues" evidence="1">
    <location>
        <begin position="493"/>
        <end position="507"/>
    </location>
</feature>
<feature type="compositionally biased region" description="Basic and acidic residues" evidence="1">
    <location>
        <begin position="455"/>
        <end position="472"/>
    </location>
</feature>
<feature type="transmembrane region" description="Helical" evidence="2">
    <location>
        <begin position="71"/>
        <end position="98"/>
    </location>
</feature>
<comment type="caution">
    <text evidence="3">The sequence shown here is derived from an EMBL/GenBank/DDBJ whole genome shotgun (WGS) entry which is preliminary data.</text>
</comment>
<keyword evidence="4" id="KW-1185">Reference proteome</keyword>
<evidence type="ECO:0008006" key="5">
    <source>
        <dbReference type="Google" id="ProtNLM"/>
    </source>
</evidence>
<organism evidence="3 4">
    <name type="scientific">Candolleomyces aberdarensis</name>
    <dbReference type="NCBI Taxonomy" id="2316362"/>
    <lineage>
        <taxon>Eukaryota</taxon>
        <taxon>Fungi</taxon>
        <taxon>Dikarya</taxon>
        <taxon>Basidiomycota</taxon>
        <taxon>Agaricomycotina</taxon>
        <taxon>Agaricomycetes</taxon>
        <taxon>Agaricomycetidae</taxon>
        <taxon>Agaricales</taxon>
        <taxon>Agaricineae</taxon>
        <taxon>Psathyrellaceae</taxon>
        <taxon>Candolleomyces</taxon>
    </lineage>
</organism>
<evidence type="ECO:0000313" key="3">
    <source>
        <dbReference type="EMBL" id="RXW14041.1"/>
    </source>
</evidence>
<dbReference type="OrthoDB" id="3364886at2759"/>
<feature type="transmembrane region" description="Helical" evidence="2">
    <location>
        <begin position="194"/>
        <end position="213"/>
    </location>
</feature>
<dbReference type="EMBL" id="SDEE01000778">
    <property type="protein sequence ID" value="RXW14041.1"/>
    <property type="molecule type" value="Genomic_DNA"/>
</dbReference>
<feature type="compositionally biased region" description="Pro residues" evidence="1">
    <location>
        <begin position="517"/>
        <end position="529"/>
    </location>
</feature>
<feature type="transmembrane region" description="Helical" evidence="2">
    <location>
        <begin position="15"/>
        <end position="38"/>
    </location>
</feature>
<sequence length="732" mass="80262">MDSHLTQLLPSTPYALAYTLPLLIFSVLLLFAGSFLTLDRTRSFPPQSTDPAYSSLPGTFDLKRKKPKLTWLLEGGVGGLGFGFVFGVHLSTFLSLLIPVTSSASPLSPKSFLAVWILCTIPTTLLGGRYRYAALVFAGIGGGTAIALGLALILHPSLLPRQILLAVFALLLLVLILVSSLIPHLSIILLRPVLRTASSALGAFGLVLCIALLSKPPVSGWANVWERLWVKNGDPKDWGTGKEKGLSAAWAVFWVVGIVVDWALKRWVGECPDEKWDSYLSKYATDLPNHPDRAGTFQPLQSFWDKLFSSSAAKRSDDAAFFLGPPPPKGEKSFDDMIFPSSDKDPKHPRFAGEGRKVPGDALDAYYSIPPPTTSPQFKLGKAKKNRKAKVDLNAELEDVAVPSGNAFLRKKSEKRWKGLGGKKKKGDGKGGRKPVKFGTVDELSSSSSSESEDEKAKEEVEVRAVGVRDSKEDEEEDVASPTKQPKRPWIVTNHQHSYSSDVSTAPTLVEGRGKSYPPPPAFPVPKVPSVPQTPAVPQTAAPRAPNPEHDAGVDIDYDKELERLQSHLRGKDSNLVYSSDEDVSSPRTRRRRRTPSPTPNSDKEWSPGFLRRHSAHRRHTADPEQEDDVEMVVPPVPGAMPVPATPSLIRAVDRIVVAQREVFGKASTPAKGTHSPLSPSRERERGFDGDEDVKRLRVEESPKLIRDGGEQVRQQSWDAFWRDVRVKAGQN</sequence>
<feature type="region of interest" description="Disordered" evidence="1">
    <location>
        <begin position="663"/>
        <end position="696"/>
    </location>
</feature>
<evidence type="ECO:0000256" key="1">
    <source>
        <dbReference type="SAM" id="MobiDB-lite"/>
    </source>
</evidence>
<gene>
    <name evidence="3" type="ORF">EST38_g11814</name>
</gene>
<name>A0A4Q2D690_9AGAR</name>
<feature type="transmembrane region" description="Helical" evidence="2">
    <location>
        <begin position="163"/>
        <end position="182"/>
    </location>
</feature>
<keyword evidence="2" id="KW-0472">Membrane</keyword>
<evidence type="ECO:0000313" key="4">
    <source>
        <dbReference type="Proteomes" id="UP000290288"/>
    </source>
</evidence>
<evidence type="ECO:0000256" key="2">
    <source>
        <dbReference type="SAM" id="Phobius"/>
    </source>
</evidence>
<dbReference type="STRING" id="2316362.A0A4Q2D690"/>
<accession>A0A4Q2D690</accession>
<feature type="compositionally biased region" description="Low complexity" evidence="1">
    <location>
        <begin position="530"/>
        <end position="544"/>
    </location>
</feature>
<keyword evidence="2" id="KW-1133">Transmembrane helix</keyword>
<proteinExistence type="predicted"/>
<keyword evidence="2" id="KW-0812">Transmembrane</keyword>
<feature type="region of interest" description="Disordered" evidence="1">
    <location>
        <begin position="411"/>
        <end position="645"/>
    </location>
</feature>
<feature type="compositionally biased region" description="Basic and acidic residues" evidence="1">
    <location>
        <begin position="547"/>
        <end position="573"/>
    </location>
</feature>